<reference evidence="1" key="1">
    <citation type="submission" date="2023-10" db="EMBL/GenBank/DDBJ databases">
        <title>Characterization and whole genome sequencing of a novel strain of Bergeyella porcorum QD2021 isolated from pig.</title>
        <authorList>
            <person name="Liu G."/>
            <person name="Chen C."/>
            <person name="Han X."/>
        </authorList>
    </citation>
    <scope>NUCLEOTIDE SEQUENCE</scope>
    <source>
        <strain evidence="1">QD2021</strain>
    </source>
</reference>
<proteinExistence type="predicted"/>
<dbReference type="KEGG" id="bpor:BPO_2381"/>
<protein>
    <submittedName>
        <fullName evidence="1">Uncharacterized protein</fullName>
    </submittedName>
</protein>
<evidence type="ECO:0000313" key="1">
    <source>
        <dbReference type="EMBL" id="WOC53028.1"/>
    </source>
</evidence>
<sequence>MKEKNIDKKEIIASISKMMADKNSVRAYLKGKITLETLTQKGIKFAKPL</sequence>
<evidence type="ECO:0000313" key="2">
    <source>
        <dbReference type="Proteomes" id="UP001432059"/>
    </source>
</evidence>
<dbReference type="RefSeq" id="WP_327984332.1">
    <property type="nucleotide sequence ID" value="NZ_CP136426.1"/>
</dbReference>
<keyword evidence="2" id="KW-1185">Reference proteome</keyword>
<dbReference type="EMBL" id="CP136426">
    <property type="protein sequence ID" value="WOC53028.1"/>
    <property type="molecule type" value="Genomic_DNA"/>
</dbReference>
<accession>A0AAU0F4M1</accession>
<dbReference type="AlphaFoldDB" id="A0AAU0F4M1"/>
<name>A0AAU0F4M1_9FLAO</name>
<gene>
    <name evidence="1" type="ORF">BPO_2381</name>
</gene>
<organism evidence="1 2">
    <name type="scientific">Bergeyella porcorum</name>
    <dbReference type="NCBI Taxonomy" id="1735111"/>
    <lineage>
        <taxon>Bacteria</taxon>
        <taxon>Pseudomonadati</taxon>
        <taxon>Bacteroidota</taxon>
        <taxon>Flavobacteriia</taxon>
        <taxon>Flavobacteriales</taxon>
        <taxon>Weeksellaceae</taxon>
        <taxon>Bergeyella</taxon>
    </lineage>
</organism>
<dbReference type="Proteomes" id="UP001432059">
    <property type="component" value="Chromosome"/>
</dbReference>